<evidence type="ECO:0000256" key="1">
    <source>
        <dbReference type="SAM" id="Phobius"/>
    </source>
</evidence>
<sequence length="120" mass="14020">MNDSNSFFKPTGRISRRKYWVLFLIFYWTNVIALIKLYESYMLSDLISFVAFGIVLITTIILLLIQAIKRLHDIGLDWKYALYLLIPPPINFIGFIWLGLKKGQEKSNKYGESPLKTDLI</sequence>
<feature type="transmembrane region" description="Helical" evidence="1">
    <location>
        <begin position="46"/>
        <end position="68"/>
    </location>
</feature>
<dbReference type="EMBL" id="FZOK01000001">
    <property type="protein sequence ID" value="SNR94677.1"/>
    <property type="molecule type" value="Genomic_DNA"/>
</dbReference>
<name>A0A239AGA9_9BACT</name>
<dbReference type="Proteomes" id="UP000198480">
    <property type="component" value="Unassembled WGS sequence"/>
</dbReference>
<protein>
    <submittedName>
        <fullName evidence="2">Uncharacterized membrane protein YhaH, DUF805 family</fullName>
    </submittedName>
</protein>
<evidence type="ECO:0000313" key="2">
    <source>
        <dbReference type="EMBL" id="SNR94677.1"/>
    </source>
</evidence>
<dbReference type="PANTHER" id="PTHR34980:SF2">
    <property type="entry name" value="INNER MEMBRANE PROTEIN YHAH-RELATED"/>
    <property type="match status" value="1"/>
</dbReference>
<gene>
    <name evidence="2" type="ORF">SAMN06295967_101132</name>
</gene>
<feature type="transmembrane region" description="Helical" evidence="1">
    <location>
        <begin position="20"/>
        <end position="39"/>
    </location>
</feature>
<keyword evidence="1" id="KW-0812">Transmembrane</keyword>
<dbReference type="OrthoDB" id="9812349at2"/>
<organism evidence="2 3">
    <name type="scientific">Belliella buryatensis</name>
    <dbReference type="NCBI Taxonomy" id="1500549"/>
    <lineage>
        <taxon>Bacteria</taxon>
        <taxon>Pseudomonadati</taxon>
        <taxon>Bacteroidota</taxon>
        <taxon>Cytophagia</taxon>
        <taxon>Cytophagales</taxon>
        <taxon>Cyclobacteriaceae</taxon>
        <taxon>Belliella</taxon>
    </lineage>
</organism>
<keyword evidence="3" id="KW-1185">Reference proteome</keyword>
<reference evidence="3" key="1">
    <citation type="submission" date="2017-06" db="EMBL/GenBank/DDBJ databases">
        <authorList>
            <person name="Varghese N."/>
            <person name="Submissions S."/>
        </authorList>
    </citation>
    <scope>NUCLEOTIDE SEQUENCE [LARGE SCALE GENOMIC DNA]</scope>
    <source>
        <strain evidence="3">5C</strain>
    </source>
</reference>
<dbReference type="Pfam" id="PF05656">
    <property type="entry name" value="DUF805"/>
    <property type="match status" value="1"/>
</dbReference>
<accession>A0A239AGA9</accession>
<feature type="transmembrane region" description="Helical" evidence="1">
    <location>
        <begin position="80"/>
        <end position="100"/>
    </location>
</feature>
<dbReference type="GO" id="GO:0005886">
    <property type="term" value="C:plasma membrane"/>
    <property type="evidence" value="ECO:0007669"/>
    <property type="project" value="TreeGrafter"/>
</dbReference>
<dbReference type="PANTHER" id="PTHR34980">
    <property type="entry name" value="INNER MEMBRANE PROTEIN-RELATED-RELATED"/>
    <property type="match status" value="1"/>
</dbReference>
<keyword evidence="1" id="KW-0472">Membrane</keyword>
<dbReference type="RefSeq" id="WP_089236925.1">
    <property type="nucleotide sequence ID" value="NZ_FZOK01000001.1"/>
</dbReference>
<keyword evidence="1" id="KW-1133">Transmembrane helix</keyword>
<dbReference type="InterPro" id="IPR008523">
    <property type="entry name" value="DUF805"/>
</dbReference>
<evidence type="ECO:0000313" key="3">
    <source>
        <dbReference type="Proteomes" id="UP000198480"/>
    </source>
</evidence>
<dbReference type="AlphaFoldDB" id="A0A239AGA9"/>
<proteinExistence type="predicted"/>